<dbReference type="SMART" id="SM00327">
    <property type="entry name" value="VWA"/>
    <property type="match status" value="1"/>
</dbReference>
<protein>
    <submittedName>
        <fullName evidence="4">Ca-activated chloride channel family protein</fullName>
    </submittedName>
</protein>
<proteinExistence type="predicted"/>
<dbReference type="PROSITE" id="PS50234">
    <property type="entry name" value="VWFA"/>
    <property type="match status" value="1"/>
</dbReference>
<evidence type="ECO:0000256" key="1">
    <source>
        <dbReference type="SAM" id="MobiDB-lite"/>
    </source>
</evidence>
<gene>
    <name evidence="4" type="ORF">SAMN05216174_101392</name>
</gene>
<evidence type="ECO:0000313" key="5">
    <source>
        <dbReference type="Proteomes" id="UP000199501"/>
    </source>
</evidence>
<dbReference type="InterPro" id="IPR036465">
    <property type="entry name" value="vWFA_dom_sf"/>
</dbReference>
<dbReference type="InterPro" id="IPR051266">
    <property type="entry name" value="CLCR"/>
</dbReference>
<dbReference type="SUPFAM" id="SSF53300">
    <property type="entry name" value="vWA-like"/>
    <property type="match status" value="1"/>
</dbReference>
<organism evidence="4 5">
    <name type="scientific">Actinokineospora iranica</name>
    <dbReference type="NCBI Taxonomy" id="1271860"/>
    <lineage>
        <taxon>Bacteria</taxon>
        <taxon>Bacillati</taxon>
        <taxon>Actinomycetota</taxon>
        <taxon>Actinomycetes</taxon>
        <taxon>Pseudonocardiales</taxon>
        <taxon>Pseudonocardiaceae</taxon>
        <taxon>Actinokineospora</taxon>
    </lineage>
</organism>
<dbReference type="Pfam" id="PF13519">
    <property type="entry name" value="VWA_2"/>
    <property type="match status" value="1"/>
</dbReference>
<evidence type="ECO:0000259" key="3">
    <source>
        <dbReference type="PROSITE" id="PS50234"/>
    </source>
</evidence>
<feature type="compositionally biased region" description="Basic and acidic residues" evidence="1">
    <location>
        <begin position="369"/>
        <end position="379"/>
    </location>
</feature>
<keyword evidence="2" id="KW-1133">Transmembrane helix</keyword>
<keyword evidence="5" id="KW-1185">Reference proteome</keyword>
<dbReference type="Proteomes" id="UP000199501">
    <property type="component" value="Unassembled WGS sequence"/>
</dbReference>
<accession>A0A1G6JGA3</accession>
<evidence type="ECO:0000313" key="4">
    <source>
        <dbReference type="EMBL" id="SDC17750.1"/>
    </source>
</evidence>
<keyword evidence="2" id="KW-0472">Membrane</keyword>
<name>A0A1G6JGA3_9PSEU</name>
<evidence type="ECO:0000256" key="2">
    <source>
        <dbReference type="SAM" id="Phobius"/>
    </source>
</evidence>
<reference evidence="5" key="1">
    <citation type="submission" date="2016-10" db="EMBL/GenBank/DDBJ databases">
        <authorList>
            <person name="Varghese N."/>
            <person name="Submissions S."/>
        </authorList>
    </citation>
    <scope>NUCLEOTIDE SEQUENCE [LARGE SCALE GENOMIC DNA]</scope>
    <source>
        <strain evidence="5">IBRC-M 10403</strain>
    </source>
</reference>
<dbReference type="EMBL" id="FMZZ01000001">
    <property type="protein sequence ID" value="SDC17750.1"/>
    <property type="molecule type" value="Genomic_DNA"/>
</dbReference>
<dbReference type="PANTHER" id="PTHR10579">
    <property type="entry name" value="CALCIUM-ACTIVATED CHLORIDE CHANNEL REGULATOR"/>
    <property type="match status" value="1"/>
</dbReference>
<feature type="region of interest" description="Disordered" evidence="1">
    <location>
        <begin position="363"/>
        <end position="391"/>
    </location>
</feature>
<dbReference type="OrthoDB" id="5621159at2"/>
<sequence length="605" mass="64994">MVDPAPARRGANPLVVSLIVGLVASVVVYFALDDAEDSAPKAVGECVAVELSSSTEKDKLLAEMAERYNGTGRLILGNRCAKVSVHGLTSGLAMDSLATTWDADTTKAPVPQVWVPSTSLWVGRLAARTKSPVVRSQTNPSLMSSPVVVAMPSMMADALRAKNPAPGWADLLTLATAPDGWSSLGHPEWGKFKLGRDNPELSSSGLGATIATFHGAAVAAGQNGLTVDTVRDARVRSFVHNIESSVERYGDDAAKFMETLYAEDAKQEPVPYISAIVLQEQLAYLYNRGVPDGDPHKLDNPGALPKNKLTTIYPKDGTVVFDHPYIVLASATEEQRAAAEDFRLFLGEEAQRATLRKAGFRDGTAARNPTDELSRHLGVDPRQSLTPIPNPAPDVVEAMVAGFQETRKKARVLLVLDVSGSMNDADDPANKSLENKPQSKLERMKPAAVKGLAQLGIEDEVGLWTFSSPGYTERIPIGRVGDVRQQVIDTINGLAAKGETALYDTVSAAHQAMTDAQDPAKINAIVLLSDGENTPRNDQARAELLAKVDASRQETSVRVFTIPYGRKADIETMRLIAENSRAVSYDAKQNTSDIEKVFVSAFSNL</sequence>
<dbReference type="InterPro" id="IPR002035">
    <property type="entry name" value="VWF_A"/>
</dbReference>
<keyword evidence="2" id="KW-0812">Transmembrane</keyword>
<feature type="transmembrane region" description="Helical" evidence="2">
    <location>
        <begin position="12"/>
        <end position="32"/>
    </location>
</feature>
<dbReference type="PANTHER" id="PTHR10579:SF43">
    <property type="entry name" value="ZINC FINGER (C3HC4-TYPE RING FINGER) FAMILY PROTEIN"/>
    <property type="match status" value="1"/>
</dbReference>
<feature type="domain" description="VWFA" evidence="3">
    <location>
        <begin position="411"/>
        <end position="602"/>
    </location>
</feature>
<dbReference type="RefSeq" id="WP_091447519.1">
    <property type="nucleotide sequence ID" value="NZ_FMZZ01000001.1"/>
</dbReference>
<dbReference type="Pfam" id="PF13531">
    <property type="entry name" value="SBP_bac_11"/>
    <property type="match status" value="1"/>
</dbReference>
<dbReference type="Gene3D" id="3.40.50.410">
    <property type="entry name" value="von Willebrand factor, type A domain"/>
    <property type="match status" value="1"/>
</dbReference>
<dbReference type="STRING" id="1271860.SAMN05216174_101392"/>
<dbReference type="AlphaFoldDB" id="A0A1G6JGA3"/>